<protein>
    <submittedName>
        <fullName evidence="2">AAA+ ATPase domain-containing protein</fullName>
    </submittedName>
</protein>
<name>A0AC34F276_9BILA</name>
<evidence type="ECO:0000313" key="2">
    <source>
        <dbReference type="WBParaSite" id="ES5_v2.g11112.t1"/>
    </source>
</evidence>
<dbReference type="Proteomes" id="UP000887579">
    <property type="component" value="Unplaced"/>
</dbReference>
<proteinExistence type="predicted"/>
<organism evidence="1 2">
    <name type="scientific">Panagrolaimus sp. ES5</name>
    <dbReference type="NCBI Taxonomy" id="591445"/>
    <lineage>
        <taxon>Eukaryota</taxon>
        <taxon>Metazoa</taxon>
        <taxon>Ecdysozoa</taxon>
        <taxon>Nematoda</taxon>
        <taxon>Chromadorea</taxon>
        <taxon>Rhabditida</taxon>
        <taxon>Tylenchina</taxon>
        <taxon>Panagrolaimomorpha</taxon>
        <taxon>Panagrolaimoidea</taxon>
        <taxon>Panagrolaimidae</taxon>
        <taxon>Panagrolaimus</taxon>
    </lineage>
</organism>
<reference evidence="2" key="1">
    <citation type="submission" date="2022-11" db="UniProtKB">
        <authorList>
            <consortium name="WormBaseParasite"/>
        </authorList>
    </citation>
    <scope>IDENTIFICATION</scope>
</reference>
<evidence type="ECO:0000313" key="1">
    <source>
        <dbReference type="Proteomes" id="UP000887579"/>
    </source>
</evidence>
<dbReference type="WBParaSite" id="ES5_v2.g11112.t1">
    <property type="protein sequence ID" value="ES5_v2.g11112.t1"/>
    <property type="gene ID" value="ES5_v2.g11112"/>
</dbReference>
<sequence>MCKKSFKYANLYQKCGLRIGGGAILYGPSGCGKTLIARAISYESKFNVITVKGPELLSKYIGASEQNVRDVFERARATKPSLIIFDEFDALAPKRGHDSTGVTDRVVNQLLTEMDGVESTNNGLYILAATNRMDLIDPALLRPGRFDHKVFVDLPDKDEREEIIQKLCDGICLDKNVNIKELAKITENWTGADLRGLIINASFAAADDNPNDDSPKLEMNHFKSAINEKNNKKQNQKNKSQQPKNEQQVSSRVTLA</sequence>
<accession>A0AC34F276</accession>